<proteinExistence type="predicted"/>
<reference evidence="2 3" key="1">
    <citation type="journal article" date="2016" name="Nat. Commun.">
        <title>Thousands of microbial genomes shed light on interconnected biogeochemical processes in an aquifer system.</title>
        <authorList>
            <person name="Anantharaman K."/>
            <person name="Brown C.T."/>
            <person name="Hug L.A."/>
            <person name="Sharon I."/>
            <person name="Castelle C.J."/>
            <person name="Probst A.J."/>
            <person name="Thomas B.C."/>
            <person name="Singh A."/>
            <person name="Wilkins M.J."/>
            <person name="Karaoz U."/>
            <person name="Brodie E.L."/>
            <person name="Williams K.H."/>
            <person name="Hubbard S.S."/>
            <person name="Banfield J.F."/>
        </authorList>
    </citation>
    <scope>NUCLEOTIDE SEQUENCE [LARGE SCALE GENOMIC DNA]</scope>
</reference>
<dbReference type="InterPro" id="IPR045584">
    <property type="entry name" value="Pilin-like"/>
</dbReference>
<organism evidence="2 3">
    <name type="scientific">Candidatus Zambryskibacteria bacterium RIFOXYC1_FULL_39_10</name>
    <dbReference type="NCBI Taxonomy" id="1802779"/>
    <lineage>
        <taxon>Bacteria</taxon>
        <taxon>Candidatus Zambryskiibacteriota</taxon>
    </lineage>
</organism>
<keyword evidence="1" id="KW-0472">Membrane</keyword>
<dbReference type="EMBL" id="MHWW01000002">
    <property type="protein sequence ID" value="OHB16354.1"/>
    <property type="molecule type" value="Genomic_DNA"/>
</dbReference>
<dbReference type="AlphaFoldDB" id="A0A1G2V403"/>
<evidence type="ECO:0000256" key="1">
    <source>
        <dbReference type="SAM" id="Phobius"/>
    </source>
</evidence>
<keyword evidence="1" id="KW-0812">Transmembrane</keyword>
<name>A0A1G2V403_9BACT</name>
<dbReference type="InterPro" id="IPR012902">
    <property type="entry name" value="N_methyl_site"/>
</dbReference>
<comment type="caution">
    <text evidence="2">The sequence shown here is derived from an EMBL/GenBank/DDBJ whole genome shotgun (WGS) entry which is preliminary data.</text>
</comment>
<protein>
    <recommendedName>
        <fullName evidence="4">General secretion pathway GspH domain-containing protein</fullName>
    </recommendedName>
</protein>
<evidence type="ECO:0000313" key="2">
    <source>
        <dbReference type="EMBL" id="OHB16354.1"/>
    </source>
</evidence>
<dbReference type="SUPFAM" id="SSF54523">
    <property type="entry name" value="Pili subunits"/>
    <property type="match status" value="1"/>
</dbReference>
<dbReference type="Proteomes" id="UP000177697">
    <property type="component" value="Unassembled WGS sequence"/>
</dbReference>
<gene>
    <name evidence="2" type="ORF">A2431_01500</name>
</gene>
<keyword evidence="1" id="KW-1133">Transmembrane helix</keyword>
<sequence length="231" mass="25176">MNYFFKLKIENWKLKIPAKQAGFTHTPKSLVSGFTLTELIVVITIATIITTALVFQQAKWNDNLAVSTQAYDLALMIRQAQIYSLGVKEDTSSSGDKFNVGYGISIRKVNDADGNSAIDKFIFFADADGDKIYEVGVDHEVGPEIFLKRGVIIDDFCANDSGGVKKCAFDTGESMSAIHISFLRPESTANVIVEGSVKVPPAIILLKSPKGKVYFVKVEKNGQISTGEGEP</sequence>
<evidence type="ECO:0000313" key="3">
    <source>
        <dbReference type="Proteomes" id="UP000177697"/>
    </source>
</evidence>
<evidence type="ECO:0008006" key="4">
    <source>
        <dbReference type="Google" id="ProtNLM"/>
    </source>
</evidence>
<accession>A0A1G2V403</accession>
<feature type="transmembrane region" description="Helical" evidence="1">
    <location>
        <begin position="34"/>
        <end position="55"/>
    </location>
</feature>
<dbReference type="NCBIfam" id="TIGR02532">
    <property type="entry name" value="IV_pilin_GFxxxE"/>
    <property type="match status" value="1"/>
</dbReference>